<dbReference type="PROSITE" id="PS51194">
    <property type="entry name" value="HELICASE_CTER"/>
    <property type="match status" value="1"/>
</dbReference>
<feature type="region of interest" description="Disordered" evidence="7">
    <location>
        <begin position="1168"/>
        <end position="1193"/>
    </location>
</feature>
<dbReference type="FunFam" id="3.40.50.300:FF:000526">
    <property type="entry name" value="DExH-box ATP-dependent RNA helicase DExH3"/>
    <property type="match status" value="1"/>
</dbReference>
<dbReference type="SMART" id="SM00487">
    <property type="entry name" value="DEXDc"/>
    <property type="match status" value="1"/>
</dbReference>
<dbReference type="GO" id="GO:0016787">
    <property type="term" value="F:hydrolase activity"/>
    <property type="evidence" value="ECO:0007669"/>
    <property type="project" value="UniProtKB-KW"/>
</dbReference>
<dbReference type="SMART" id="SM00847">
    <property type="entry name" value="HA2"/>
    <property type="match status" value="1"/>
</dbReference>
<evidence type="ECO:0000313" key="10">
    <source>
        <dbReference type="EMBL" id="KAH8100720.1"/>
    </source>
</evidence>
<dbReference type="FunFam" id="1.20.120.1080:FF:000002">
    <property type="entry name" value="Putative ATP-dependent RNA helicase DHX36"/>
    <property type="match status" value="1"/>
</dbReference>
<proteinExistence type="inferred from homology"/>
<evidence type="ECO:0000256" key="4">
    <source>
        <dbReference type="ARBA" id="ARBA00022840"/>
    </source>
</evidence>
<dbReference type="SUPFAM" id="SSF54768">
    <property type="entry name" value="dsRNA-binding domain-like"/>
    <property type="match status" value="1"/>
</dbReference>
<evidence type="ECO:0000256" key="2">
    <source>
        <dbReference type="ARBA" id="ARBA00022801"/>
    </source>
</evidence>
<evidence type="ECO:0000256" key="5">
    <source>
        <dbReference type="ARBA" id="ARBA00022884"/>
    </source>
</evidence>
<dbReference type="OrthoDB" id="28053at2759"/>
<evidence type="ECO:0000259" key="8">
    <source>
        <dbReference type="PROSITE" id="PS51192"/>
    </source>
</evidence>
<name>A0A8K0XQ44_9AGAR</name>
<keyword evidence="5" id="KW-0694">RNA-binding</keyword>
<keyword evidence="1" id="KW-0547">Nucleotide-binding</keyword>
<keyword evidence="11" id="KW-1185">Reference proteome</keyword>
<dbReference type="PROSITE" id="PS51192">
    <property type="entry name" value="HELICASE_ATP_BIND_1"/>
    <property type="match status" value="1"/>
</dbReference>
<feature type="domain" description="Helicase C-terminal" evidence="9">
    <location>
        <begin position="634"/>
        <end position="810"/>
    </location>
</feature>
<dbReference type="InterPro" id="IPR048333">
    <property type="entry name" value="HA2_WH"/>
</dbReference>
<organism evidence="10 11">
    <name type="scientific">Cristinia sonorae</name>
    <dbReference type="NCBI Taxonomy" id="1940300"/>
    <lineage>
        <taxon>Eukaryota</taxon>
        <taxon>Fungi</taxon>
        <taxon>Dikarya</taxon>
        <taxon>Basidiomycota</taxon>
        <taxon>Agaricomycotina</taxon>
        <taxon>Agaricomycetes</taxon>
        <taxon>Agaricomycetidae</taxon>
        <taxon>Agaricales</taxon>
        <taxon>Pleurotineae</taxon>
        <taxon>Stephanosporaceae</taxon>
        <taxon>Cristinia</taxon>
    </lineage>
</organism>
<dbReference type="Pfam" id="PF00270">
    <property type="entry name" value="DEAD"/>
    <property type="match status" value="1"/>
</dbReference>
<evidence type="ECO:0000313" key="11">
    <source>
        <dbReference type="Proteomes" id="UP000813824"/>
    </source>
</evidence>
<dbReference type="GO" id="GO:0003723">
    <property type="term" value="F:RNA binding"/>
    <property type="evidence" value="ECO:0007669"/>
    <property type="project" value="UniProtKB-KW"/>
</dbReference>
<sequence length="1298" mass="144286">MESIPSGSSGRGGWRERGAGSSSRGSSRGPSRGGYSKPTQGKKESHHPPLTGPLHDAPYIETTYKTKSIKPEWLANPKSPLTNYMLTVFDQTPHFQTTLMSYGDSTVWRSTVIVPETAETIIGTGDSPHKKEAERLAALCALYIIDGKGLRPAQQQSGKTASPGKLSDGTIIDFDRARQFMDYYCRRFDFRKPEITYETKKHSKDAWEAIMAVDGKRIGIGSGVNKKAALANCYVDVTVYLEDCDPALWRQFVEDAKTGKDLGLAATVLFSVPPQIEERLQNLCAQVGQSTLYRNWPKAVAPVPVSTESITAEPATSVYVAPNRRAANDQSLQAKSVSLLERQQAYLEDPQLEEMRKTRESLPVYTKSKDVLAHIENNDVTILMAATGSGKTTQIPQLILDQWIARGDGAKCNILCTQPRRIAAISVAGRVAAERGEPVGRSVGYQVRFEAKLPARNGSLTFCTTGIFLKRMHTALEAGTRENNLDDVTHVVVDEVHERDVDTDLLLVVLKRLLEHRRRVGKPLKIILMSATIDPTLFQQYFPDTQGKPAGVIEVPGRSFPVEKHFMDSFIPDILSRSPAVTDWLMSHDAVRNYLAKEVDPSSLPPQAANRLRGTNVEFRDEDLELPYPLIAYTVTHILKNSKEGHVLVFLPGWDEITNTEKWLKDPSNPFGLSSLGKSDKFQIHLLHSTIPVVEQQAIFDPPPAGVRRIILATNIAETSVTIPDVVYVVDSGKVKEQRYDPERRISSLVSAWVGTSNLNQRAGRAGRHRPGVYYGLLGERRLGQLHAYQTVEMKRVDLTNVVMHVKALNFPGVTVEEVLAASIEPPAEERVLAAIQSLKMVGALDEQTNLTSLGRVLLQLPIEPQMGRLVLYGAFFRCLDEALTLAAILTNRDPFMSPMHLKDEAAKRKKAFSPDEFRSDALTVLRAYRVWWSMQSRGEFRSANQFCVDNFLSKPTLLMIQKVKGHILQSLYDAGIFNVAARGDVANWVPRRGDATVPPELNVNGESMPLLTALITIALQPKFAIRTGDKTLRTNQDKIVLIHPSSVNSARNTSDDAKMQFLDYDNFGRVEKQLIAFVEKRQNLSSGATSGSAQKFIVNTTYIDPLTYILFGAYHLQVIHRGIICDDWLPIVGRMDTLGDVERLKTLMEACILRVFQGITLGHANNRRGGRRHVPISRREEREEESGDEDEDVALKDYSLTTKEIHELDEMTHDIVGILNDYGTYRIANQSRVPSRAATPSGSPTMPMSRLALATRGGLDWPSLGRGPNGGSRSGYSTPYHTYAYFMSRPGTPSRLR</sequence>
<feature type="compositionally biased region" description="Basic residues" evidence="7">
    <location>
        <begin position="1168"/>
        <end position="1177"/>
    </location>
</feature>
<feature type="domain" description="Helicase ATP-binding" evidence="8">
    <location>
        <begin position="372"/>
        <end position="551"/>
    </location>
</feature>
<dbReference type="GO" id="GO:0004386">
    <property type="term" value="F:helicase activity"/>
    <property type="evidence" value="ECO:0007669"/>
    <property type="project" value="UniProtKB-KW"/>
</dbReference>
<dbReference type="InterPro" id="IPR027417">
    <property type="entry name" value="P-loop_NTPase"/>
</dbReference>
<dbReference type="Pfam" id="PF21010">
    <property type="entry name" value="HA2_C"/>
    <property type="match status" value="1"/>
</dbReference>
<dbReference type="InterPro" id="IPR011545">
    <property type="entry name" value="DEAD/DEAH_box_helicase_dom"/>
</dbReference>
<dbReference type="InterPro" id="IPR007502">
    <property type="entry name" value="Helicase-assoc_dom"/>
</dbReference>
<dbReference type="GO" id="GO:0005524">
    <property type="term" value="F:ATP binding"/>
    <property type="evidence" value="ECO:0007669"/>
    <property type="project" value="UniProtKB-KW"/>
</dbReference>
<dbReference type="Pfam" id="PF00271">
    <property type="entry name" value="Helicase_C"/>
    <property type="match status" value="1"/>
</dbReference>
<gene>
    <name evidence="10" type="ORF">BXZ70DRAFT_1008208</name>
</gene>
<accession>A0A8K0XQ44</accession>
<evidence type="ECO:0000256" key="6">
    <source>
        <dbReference type="ARBA" id="ARBA00060772"/>
    </source>
</evidence>
<dbReference type="InterPro" id="IPR001650">
    <property type="entry name" value="Helicase_C-like"/>
</dbReference>
<evidence type="ECO:0000256" key="1">
    <source>
        <dbReference type="ARBA" id="ARBA00022741"/>
    </source>
</evidence>
<dbReference type="Proteomes" id="UP000813824">
    <property type="component" value="Unassembled WGS sequence"/>
</dbReference>
<feature type="region of interest" description="Disordered" evidence="7">
    <location>
        <begin position="1"/>
        <end position="57"/>
    </location>
</feature>
<evidence type="ECO:0000259" key="9">
    <source>
        <dbReference type="PROSITE" id="PS51194"/>
    </source>
</evidence>
<reference evidence="10" key="1">
    <citation type="journal article" date="2021" name="New Phytol.">
        <title>Evolutionary innovations through gain and loss of genes in the ectomycorrhizal Boletales.</title>
        <authorList>
            <person name="Wu G."/>
            <person name="Miyauchi S."/>
            <person name="Morin E."/>
            <person name="Kuo A."/>
            <person name="Drula E."/>
            <person name="Varga T."/>
            <person name="Kohler A."/>
            <person name="Feng B."/>
            <person name="Cao Y."/>
            <person name="Lipzen A."/>
            <person name="Daum C."/>
            <person name="Hundley H."/>
            <person name="Pangilinan J."/>
            <person name="Johnson J."/>
            <person name="Barry K."/>
            <person name="LaButti K."/>
            <person name="Ng V."/>
            <person name="Ahrendt S."/>
            <person name="Min B."/>
            <person name="Choi I.G."/>
            <person name="Park H."/>
            <person name="Plett J.M."/>
            <person name="Magnuson J."/>
            <person name="Spatafora J.W."/>
            <person name="Nagy L.G."/>
            <person name="Henrissat B."/>
            <person name="Grigoriev I.V."/>
            <person name="Yang Z.L."/>
            <person name="Xu J."/>
            <person name="Martin F.M."/>
        </authorList>
    </citation>
    <scope>NUCLEOTIDE SEQUENCE</scope>
    <source>
        <strain evidence="10">KKN 215</strain>
    </source>
</reference>
<dbReference type="InterPro" id="IPR014001">
    <property type="entry name" value="Helicase_ATP-bd"/>
</dbReference>
<feature type="compositionally biased region" description="Low complexity" evidence="7">
    <location>
        <begin position="19"/>
        <end position="36"/>
    </location>
</feature>
<dbReference type="PANTHER" id="PTHR18934:SF203">
    <property type="entry name" value="ATP-DEPENDENT RNA HELICASE A"/>
    <property type="match status" value="1"/>
</dbReference>
<feature type="compositionally biased region" description="Acidic residues" evidence="7">
    <location>
        <begin position="1183"/>
        <end position="1193"/>
    </location>
</feature>
<keyword evidence="4" id="KW-0067">ATP-binding</keyword>
<dbReference type="PANTHER" id="PTHR18934">
    <property type="entry name" value="ATP-DEPENDENT RNA HELICASE"/>
    <property type="match status" value="1"/>
</dbReference>
<dbReference type="SUPFAM" id="SSF52540">
    <property type="entry name" value="P-loop containing nucleoside triphosphate hydrolases"/>
    <property type="match status" value="1"/>
</dbReference>
<keyword evidence="3" id="KW-0347">Helicase</keyword>
<keyword evidence="2 10" id="KW-0378">Hydrolase</keyword>
<dbReference type="Gene3D" id="3.40.50.300">
    <property type="entry name" value="P-loop containing nucleotide triphosphate hydrolases"/>
    <property type="match status" value="2"/>
</dbReference>
<protein>
    <submittedName>
        <fullName evidence="10">P-loop containing nucleoside triphosphate hydrolase protein</fullName>
    </submittedName>
</protein>
<dbReference type="SMART" id="SM00490">
    <property type="entry name" value="HELICc"/>
    <property type="match status" value="1"/>
</dbReference>
<comment type="similarity">
    <text evidence="6">Belongs to the DExH box helicase family.</text>
</comment>
<evidence type="ECO:0000256" key="3">
    <source>
        <dbReference type="ARBA" id="ARBA00022806"/>
    </source>
</evidence>
<dbReference type="CDD" id="cd18791">
    <property type="entry name" value="SF2_C_RHA"/>
    <property type="match status" value="1"/>
</dbReference>
<dbReference type="EMBL" id="JAEVFJ010000015">
    <property type="protein sequence ID" value="KAH8100720.1"/>
    <property type="molecule type" value="Genomic_DNA"/>
</dbReference>
<dbReference type="Pfam" id="PF04408">
    <property type="entry name" value="WHD_HA2"/>
    <property type="match status" value="1"/>
</dbReference>
<comment type="caution">
    <text evidence="10">The sequence shown here is derived from an EMBL/GenBank/DDBJ whole genome shotgun (WGS) entry which is preliminary data.</text>
</comment>
<evidence type="ECO:0000256" key="7">
    <source>
        <dbReference type="SAM" id="MobiDB-lite"/>
    </source>
</evidence>
<dbReference type="CDD" id="cd17917">
    <property type="entry name" value="DEXHc_RHA-like"/>
    <property type="match status" value="1"/>
</dbReference>
<dbReference type="Gene3D" id="1.20.120.1080">
    <property type="match status" value="1"/>
</dbReference>